<accession>E3Q7D7</accession>
<dbReference type="EMBL" id="GG697335">
    <property type="protein sequence ID" value="EFQ26775.1"/>
    <property type="molecule type" value="Genomic_DNA"/>
</dbReference>
<dbReference type="RefSeq" id="XP_008090795.1">
    <property type="nucleotide sequence ID" value="XM_008092604.1"/>
</dbReference>
<keyword evidence="3" id="KW-1185">Reference proteome</keyword>
<dbReference type="AlphaFoldDB" id="E3Q7D7"/>
<gene>
    <name evidence="2" type="ORF">GLRG_02595</name>
</gene>
<proteinExistence type="predicted"/>
<dbReference type="GeneID" id="24407960"/>
<dbReference type="VEuPathDB" id="FungiDB:GLRG_02595"/>
<dbReference type="Proteomes" id="UP000008782">
    <property type="component" value="Unassembled WGS sequence"/>
</dbReference>
<dbReference type="HOGENOM" id="CLU_2483229_0_0_1"/>
<feature type="compositionally biased region" description="Basic and acidic residues" evidence="1">
    <location>
        <begin position="13"/>
        <end position="26"/>
    </location>
</feature>
<evidence type="ECO:0000313" key="3">
    <source>
        <dbReference type="Proteomes" id="UP000008782"/>
    </source>
</evidence>
<protein>
    <submittedName>
        <fullName evidence="2">Uncharacterized protein</fullName>
    </submittedName>
</protein>
<feature type="region of interest" description="Disordered" evidence="1">
    <location>
        <begin position="1"/>
        <end position="69"/>
    </location>
</feature>
<sequence>MHRRQSDASQVNVKKEEEEEKKERKNSMAKPPKRASSTIYRGAKARTSKVGTWPDLPFSPPNVVRKSRRSASILKDARLSGLRIPQT</sequence>
<name>E3Q7D7_COLGM</name>
<evidence type="ECO:0000313" key="2">
    <source>
        <dbReference type="EMBL" id="EFQ26775.1"/>
    </source>
</evidence>
<evidence type="ECO:0000256" key="1">
    <source>
        <dbReference type="SAM" id="MobiDB-lite"/>
    </source>
</evidence>
<organism evidence="3">
    <name type="scientific">Colletotrichum graminicola (strain M1.001 / M2 / FGSC 10212)</name>
    <name type="common">Maize anthracnose fungus</name>
    <name type="synonym">Glomerella graminicola</name>
    <dbReference type="NCBI Taxonomy" id="645133"/>
    <lineage>
        <taxon>Eukaryota</taxon>
        <taxon>Fungi</taxon>
        <taxon>Dikarya</taxon>
        <taxon>Ascomycota</taxon>
        <taxon>Pezizomycotina</taxon>
        <taxon>Sordariomycetes</taxon>
        <taxon>Hypocreomycetidae</taxon>
        <taxon>Glomerellales</taxon>
        <taxon>Glomerellaceae</taxon>
        <taxon>Colletotrichum</taxon>
        <taxon>Colletotrichum graminicola species complex</taxon>
    </lineage>
</organism>
<reference evidence="3" key="1">
    <citation type="journal article" date="2012" name="Nat. Genet.">
        <title>Lifestyle transitions in plant pathogenic Colletotrichum fungi deciphered by genome and transcriptome analyses.</title>
        <authorList>
            <person name="O'Connell R.J."/>
            <person name="Thon M.R."/>
            <person name="Hacquard S."/>
            <person name="Amyotte S.G."/>
            <person name="Kleemann J."/>
            <person name="Torres M.F."/>
            <person name="Damm U."/>
            <person name="Buiate E.A."/>
            <person name="Epstein L."/>
            <person name="Alkan N."/>
            <person name="Altmueller J."/>
            <person name="Alvarado-Balderrama L."/>
            <person name="Bauser C.A."/>
            <person name="Becker C."/>
            <person name="Birren B.W."/>
            <person name="Chen Z."/>
            <person name="Choi J."/>
            <person name="Crouch J.A."/>
            <person name="Duvick J.P."/>
            <person name="Farman M.A."/>
            <person name="Gan P."/>
            <person name="Heiman D."/>
            <person name="Henrissat B."/>
            <person name="Howard R.J."/>
            <person name="Kabbage M."/>
            <person name="Koch C."/>
            <person name="Kracher B."/>
            <person name="Kubo Y."/>
            <person name="Law A.D."/>
            <person name="Lebrun M.-H."/>
            <person name="Lee Y.-H."/>
            <person name="Miyara I."/>
            <person name="Moore N."/>
            <person name="Neumann U."/>
            <person name="Nordstroem K."/>
            <person name="Panaccione D.G."/>
            <person name="Panstruga R."/>
            <person name="Place M."/>
            <person name="Proctor R.H."/>
            <person name="Prusky D."/>
            <person name="Rech G."/>
            <person name="Reinhardt R."/>
            <person name="Rollins J.A."/>
            <person name="Rounsley S."/>
            <person name="Schardl C.L."/>
            <person name="Schwartz D.C."/>
            <person name="Shenoy N."/>
            <person name="Shirasu K."/>
            <person name="Sikhakolli U.R."/>
            <person name="Stueber K."/>
            <person name="Sukno S.A."/>
            <person name="Sweigard J.A."/>
            <person name="Takano Y."/>
            <person name="Takahara H."/>
            <person name="Trail F."/>
            <person name="van der Does H.C."/>
            <person name="Voll L.M."/>
            <person name="Will I."/>
            <person name="Young S."/>
            <person name="Zeng Q."/>
            <person name="Zhang J."/>
            <person name="Zhou S."/>
            <person name="Dickman M.B."/>
            <person name="Schulze-Lefert P."/>
            <person name="Ver Loren van Themaat E."/>
            <person name="Ma L.-J."/>
            <person name="Vaillancourt L.J."/>
        </authorList>
    </citation>
    <scope>NUCLEOTIDE SEQUENCE [LARGE SCALE GENOMIC DNA]</scope>
    <source>
        <strain evidence="3">M1.001 / M2 / FGSC 10212</strain>
    </source>
</reference>